<reference evidence="10 11" key="1">
    <citation type="submission" date="2024-06" db="EMBL/GenBank/DDBJ databases">
        <authorList>
            <person name="Woo H."/>
        </authorList>
    </citation>
    <scope>NUCLEOTIDE SEQUENCE [LARGE SCALE GENOMIC DNA]</scope>
    <source>
        <strain evidence="10 11">Si-c</strain>
    </source>
</reference>
<keyword evidence="5 8" id="KW-0378">Hydrolase</keyword>
<comment type="caution">
    <text evidence="10">The sequence shown here is derived from an EMBL/GenBank/DDBJ whole genome shotgun (WGS) entry which is preliminary data.</text>
</comment>
<dbReference type="InterPro" id="IPR002716">
    <property type="entry name" value="PIN_dom"/>
</dbReference>
<dbReference type="RefSeq" id="WP_367854090.1">
    <property type="nucleotide sequence ID" value="NZ_JBFOHK010000002.1"/>
</dbReference>
<accession>A0ABV3QDX3</accession>
<evidence type="ECO:0000313" key="10">
    <source>
        <dbReference type="EMBL" id="MEW9572028.1"/>
    </source>
</evidence>
<keyword evidence="4 8" id="KW-0479">Metal-binding</keyword>
<evidence type="ECO:0000256" key="7">
    <source>
        <dbReference type="ARBA" id="ARBA00038093"/>
    </source>
</evidence>
<gene>
    <name evidence="8" type="primary">vapC</name>
    <name evidence="10" type="ORF">ABQJ54_09695</name>
</gene>
<dbReference type="InterPro" id="IPR022907">
    <property type="entry name" value="VapC_family"/>
</dbReference>
<dbReference type="CDD" id="cd18745">
    <property type="entry name" value="PIN_VapC4-5_FitB-like"/>
    <property type="match status" value="1"/>
</dbReference>
<comment type="cofactor">
    <cofactor evidence="1 8">
        <name>Mg(2+)</name>
        <dbReference type="ChEBI" id="CHEBI:18420"/>
    </cofactor>
</comment>
<name>A0ABV3QDX3_9GAMM</name>
<feature type="domain" description="PIN" evidence="9">
    <location>
        <begin position="3"/>
        <end position="125"/>
    </location>
</feature>
<evidence type="ECO:0000256" key="2">
    <source>
        <dbReference type="ARBA" id="ARBA00022649"/>
    </source>
</evidence>
<evidence type="ECO:0000256" key="4">
    <source>
        <dbReference type="ARBA" id="ARBA00022723"/>
    </source>
</evidence>
<dbReference type="InterPro" id="IPR029060">
    <property type="entry name" value="PIN-like_dom_sf"/>
</dbReference>
<dbReference type="SUPFAM" id="SSF88723">
    <property type="entry name" value="PIN domain-like"/>
    <property type="match status" value="1"/>
</dbReference>
<evidence type="ECO:0000256" key="3">
    <source>
        <dbReference type="ARBA" id="ARBA00022722"/>
    </source>
</evidence>
<keyword evidence="2 8" id="KW-1277">Toxin-antitoxin system</keyword>
<comment type="similarity">
    <text evidence="7 8">Belongs to the PINc/VapC protein family.</text>
</comment>
<proteinExistence type="inferred from homology"/>
<comment type="function">
    <text evidence="8">Toxic component of a toxin-antitoxin (TA) system. An RNase.</text>
</comment>
<sequence length="135" mass="14890">MLVLDSNTISYYFRGDASVVRRLQALRPAEIGVPAIVEYELRCGLLRLPTAAATPRLAALAQLLQPMQMLPFDSECAQHAARIRVALEATGTPIGPHDTLIAATALRHQATLVTRNEREFSRVPGLHWVNWHEAG</sequence>
<protein>
    <recommendedName>
        <fullName evidence="8">Ribonuclease VapC</fullName>
        <shortName evidence="8">RNase VapC</shortName>
        <ecNumber evidence="8">3.1.-.-</ecNumber>
    </recommendedName>
    <alternativeName>
        <fullName evidence="8">Toxin VapC</fullName>
    </alternativeName>
</protein>
<evidence type="ECO:0000259" key="9">
    <source>
        <dbReference type="Pfam" id="PF01850"/>
    </source>
</evidence>
<organism evidence="10 11">
    <name type="scientific">Rhodanobacter lycopersici</name>
    <dbReference type="NCBI Taxonomy" id="3162487"/>
    <lineage>
        <taxon>Bacteria</taxon>
        <taxon>Pseudomonadati</taxon>
        <taxon>Pseudomonadota</taxon>
        <taxon>Gammaproteobacteria</taxon>
        <taxon>Lysobacterales</taxon>
        <taxon>Rhodanobacteraceae</taxon>
        <taxon>Rhodanobacter</taxon>
    </lineage>
</organism>
<dbReference type="PANTHER" id="PTHR33653:SF1">
    <property type="entry name" value="RIBONUCLEASE VAPC2"/>
    <property type="match status" value="1"/>
</dbReference>
<evidence type="ECO:0000313" key="11">
    <source>
        <dbReference type="Proteomes" id="UP001556220"/>
    </source>
</evidence>
<keyword evidence="8" id="KW-0800">Toxin</keyword>
<evidence type="ECO:0000256" key="1">
    <source>
        <dbReference type="ARBA" id="ARBA00001946"/>
    </source>
</evidence>
<evidence type="ECO:0000256" key="6">
    <source>
        <dbReference type="ARBA" id="ARBA00022842"/>
    </source>
</evidence>
<dbReference type="Gene3D" id="3.40.50.1010">
    <property type="entry name" value="5'-nuclease"/>
    <property type="match status" value="1"/>
</dbReference>
<dbReference type="InterPro" id="IPR050556">
    <property type="entry name" value="Type_II_TA_system_RNase"/>
</dbReference>
<feature type="binding site" evidence="8">
    <location>
        <position position="98"/>
    </location>
    <ligand>
        <name>Mg(2+)</name>
        <dbReference type="ChEBI" id="CHEBI:18420"/>
    </ligand>
</feature>
<dbReference type="Proteomes" id="UP001556220">
    <property type="component" value="Unassembled WGS sequence"/>
</dbReference>
<evidence type="ECO:0000256" key="8">
    <source>
        <dbReference type="HAMAP-Rule" id="MF_00265"/>
    </source>
</evidence>
<dbReference type="PANTHER" id="PTHR33653">
    <property type="entry name" value="RIBONUCLEASE VAPC2"/>
    <property type="match status" value="1"/>
</dbReference>
<keyword evidence="3 8" id="KW-0540">Nuclease</keyword>
<keyword evidence="6 8" id="KW-0460">Magnesium</keyword>
<dbReference type="EC" id="3.1.-.-" evidence="8"/>
<dbReference type="HAMAP" id="MF_00265">
    <property type="entry name" value="VapC_Nob1"/>
    <property type="match status" value="1"/>
</dbReference>
<feature type="binding site" evidence="8">
    <location>
        <position position="5"/>
    </location>
    <ligand>
        <name>Mg(2+)</name>
        <dbReference type="ChEBI" id="CHEBI:18420"/>
    </ligand>
</feature>
<dbReference type="Pfam" id="PF01850">
    <property type="entry name" value="PIN"/>
    <property type="match status" value="1"/>
</dbReference>
<keyword evidence="11" id="KW-1185">Reference proteome</keyword>
<dbReference type="EMBL" id="JBFOHK010000002">
    <property type="protein sequence ID" value="MEW9572028.1"/>
    <property type="molecule type" value="Genomic_DNA"/>
</dbReference>
<evidence type="ECO:0000256" key="5">
    <source>
        <dbReference type="ARBA" id="ARBA00022801"/>
    </source>
</evidence>